<evidence type="ECO:0000259" key="8">
    <source>
        <dbReference type="Pfam" id="PF12820"/>
    </source>
</evidence>
<proteinExistence type="predicted"/>
<evidence type="ECO:0000256" key="2">
    <source>
        <dbReference type="ARBA" id="ARBA00022679"/>
    </source>
</evidence>
<dbReference type="InterPro" id="IPR011364">
    <property type="entry name" value="BRCA1"/>
</dbReference>
<feature type="non-terminal residue" evidence="9">
    <location>
        <position position="1033"/>
    </location>
</feature>
<evidence type="ECO:0000256" key="3">
    <source>
        <dbReference type="ARBA" id="ARBA00022737"/>
    </source>
</evidence>
<feature type="compositionally biased region" description="Basic and acidic residues" evidence="7">
    <location>
        <begin position="406"/>
        <end position="418"/>
    </location>
</feature>
<evidence type="ECO:0000256" key="5">
    <source>
        <dbReference type="ARBA" id="ARBA00023204"/>
    </source>
</evidence>
<keyword evidence="3" id="KW-0677">Repeat</keyword>
<dbReference type="PRINTS" id="PR00493">
    <property type="entry name" value="BRSTCANCERI"/>
</dbReference>
<feature type="region of interest" description="Disordered" evidence="7">
    <location>
        <begin position="987"/>
        <end position="1033"/>
    </location>
</feature>
<feature type="domain" description="BRCA1 serine-rich" evidence="8">
    <location>
        <begin position="86"/>
        <end position="239"/>
    </location>
</feature>
<comment type="subcellular location">
    <subcellularLocation>
        <location evidence="1">Nucleus</location>
    </subcellularLocation>
</comment>
<keyword evidence="5" id="KW-0234">DNA repair</keyword>
<feature type="non-terminal residue" evidence="9">
    <location>
        <position position="1"/>
    </location>
</feature>
<keyword evidence="2" id="KW-0808">Transferase</keyword>
<feature type="region of interest" description="Disordered" evidence="7">
    <location>
        <begin position="48"/>
        <end position="74"/>
    </location>
</feature>
<dbReference type="InterPro" id="IPR031099">
    <property type="entry name" value="BRCA1-associated"/>
</dbReference>
<organism evidence="9">
    <name type="scientific">Oryzomys couesi</name>
    <name type="common">Coues's rice rat</name>
    <dbReference type="NCBI Taxonomy" id="160399"/>
    <lineage>
        <taxon>Eukaryota</taxon>
        <taxon>Metazoa</taxon>
        <taxon>Chordata</taxon>
        <taxon>Craniata</taxon>
        <taxon>Vertebrata</taxon>
        <taxon>Euteleostomi</taxon>
        <taxon>Mammalia</taxon>
        <taxon>Eutheria</taxon>
        <taxon>Euarchontoglires</taxon>
        <taxon>Glires</taxon>
        <taxon>Rodentia</taxon>
        <taxon>Myomorpha</taxon>
        <taxon>Muroidea</taxon>
        <taxon>Cricetidae</taxon>
        <taxon>Sigmodontinae</taxon>
        <taxon>Oryzomys</taxon>
    </lineage>
</organism>
<dbReference type="GO" id="GO:0003677">
    <property type="term" value="F:DNA binding"/>
    <property type="evidence" value="ECO:0007669"/>
    <property type="project" value="InterPro"/>
</dbReference>
<dbReference type="GO" id="GO:0007095">
    <property type="term" value="P:mitotic G2 DNA damage checkpoint signaling"/>
    <property type="evidence" value="ECO:0007669"/>
    <property type="project" value="TreeGrafter"/>
</dbReference>
<feature type="compositionally biased region" description="Polar residues" evidence="7">
    <location>
        <begin position="278"/>
        <end position="293"/>
    </location>
</feature>
<feature type="region of interest" description="Disordered" evidence="7">
    <location>
        <begin position="377"/>
        <end position="479"/>
    </location>
</feature>
<gene>
    <name evidence="9" type="primary">BRCA1</name>
</gene>
<evidence type="ECO:0000256" key="4">
    <source>
        <dbReference type="ARBA" id="ARBA00022763"/>
    </source>
</evidence>
<dbReference type="GO" id="GO:0004842">
    <property type="term" value="F:ubiquitin-protein transferase activity"/>
    <property type="evidence" value="ECO:0007669"/>
    <property type="project" value="InterPro"/>
</dbReference>
<dbReference type="EMBL" id="AF540636">
    <property type="protein sequence ID" value="AAN77220.1"/>
    <property type="molecule type" value="Genomic_DNA"/>
</dbReference>
<accession>Q924E4</accession>
<dbReference type="GO" id="GO:0070531">
    <property type="term" value="C:BRCA1-A complex"/>
    <property type="evidence" value="ECO:0007669"/>
    <property type="project" value="TreeGrafter"/>
</dbReference>
<protein>
    <submittedName>
        <fullName evidence="9">BRCA1</fullName>
    </submittedName>
</protein>
<evidence type="ECO:0000313" key="9">
    <source>
        <dbReference type="EMBL" id="AAK71623.1"/>
    </source>
</evidence>
<reference evidence="9" key="1">
    <citation type="journal article" date="2001" name="Mol. Biol. Evol.">
        <title>Molecular phylogeny and divergence time estimates for major rodent groups: evidence from multiple genes.</title>
        <authorList>
            <person name="Adkins R.M."/>
            <person name="Gelke E.L."/>
            <person name="Rowe D."/>
            <person name="Honeycutt R.L."/>
        </authorList>
    </citation>
    <scope>NUCLEOTIDE SEQUENCE</scope>
</reference>
<dbReference type="GO" id="GO:0031436">
    <property type="term" value="C:BRCA1-BARD1 complex"/>
    <property type="evidence" value="ECO:0007669"/>
    <property type="project" value="TreeGrafter"/>
</dbReference>
<evidence type="ECO:0000256" key="7">
    <source>
        <dbReference type="SAM" id="MobiDB-lite"/>
    </source>
</evidence>
<feature type="region of interest" description="Disordered" evidence="7">
    <location>
        <begin position="890"/>
        <end position="925"/>
    </location>
</feature>
<keyword evidence="6" id="KW-0539">Nucleus</keyword>
<dbReference type="AlphaFoldDB" id="Q924E4"/>
<evidence type="ECO:0000313" key="10">
    <source>
        <dbReference type="EMBL" id="AAN77220.1"/>
    </source>
</evidence>
<dbReference type="GO" id="GO:0008270">
    <property type="term" value="F:zinc ion binding"/>
    <property type="evidence" value="ECO:0007669"/>
    <property type="project" value="InterPro"/>
</dbReference>
<dbReference type="PANTHER" id="PTHR13763:SF0">
    <property type="entry name" value="BREAST CANCER TYPE 1 SUSCEPTIBILITY PROTEIN"/>
    <property type="match status" value="1"/>
</dbReference>
<feature type="compositionally biased region" description="Basic and acidic residues" evidence="7">
    <location>
        <begin position="260"/>
        <end position="269"/>
    </location>
</feature>
<evidence type="ECO:0000256" key="6">
    <source>
        <dbReference type="ARBA" id="ARBA00023242"/>
    </source>
</evidence>
<feature type="compositionally biased region" description="Basic and acidic residues" evidence="7">
    <location>
        <begin position="1022"/>
        <end position="1033"/>
    </location>
</feature>
<feature type="compositionally biased region" description="Basic residues" evidence="7">
    <location>
        <begin position="905"/>
        <end position="914"/>
    </location>
</feature>
<feature type="region of interest" description="Disordered" evidence="7">
    <location>
        <begin position="260"/>
        <end position="299"/>
    </location>
</feature>
<dbReference type="GO" id="GO:0045944">
    <property type="term" value="P:positive regulation of transcription by RNA polymerase II"/>
    <property type="evidence" value="ECO:0007669"/>
    <property type="project" value="TreeGrafter"/>
</dbReference>
<dbReference type="Pfam" id="PF12820">
    <property type="entry name" value="BRCT_assoc"/>
    <property type="match status" value="1"/>
</dbReference>
<dbReference type="GO" id="GO:0043009">
    <property type="term" value="P:chordate embryonic development"/>
    <property type="evidence" value="ECO:0007669"/>
    <property type="project" value="TreeGrafter"/>
</dbReference>
<keyword evidence="4" id="KW-0227">DNA damage</keyword>
<dbReference type="PIRSF" id="PIRSF001734">
    <property type="entry name" value="BRCA1"/>
    <property type="match status" value="1"/>
</dbReference>
<name>Q924E4_ORYCE</name>
<dbReference type="PANTHER" id="PTHR13763">
    <property type="entry name" value="BREAST CANCER TYPE 1 SUSCEPTIBILITY PROTEIN BRCA1"/>
    <property type="match status" value="1"/>
</dbReference>
<evidence type="ECO:0000256" key="1">
    <source>
        <dbReference type="ARBA" id="ARBA00004123"/>
    </source>
</evidence>
<reference evidence="10" key="2">
    <citation type="journal article" date="2003" name="Mol. Phylogenet. Evol.">
        <title>Higher-level systematics of rodents and divergence time estimates based on two congruent nuclear genes.</title>
        <authorList>
            <person name="Adkins R.M."/>
            <person name="Walton A.H."/>
            <person name="Honeycutt R.L."/>
        </authorList>
    </citation>
    <scope>NUCLEOTIDE SEQUENCE</scope>
</reference>
<dbReference type="EMBL" id="AF332043">
    <property type="protein sequence ID" value="AAK71623.1"/>
    <property type="molecule type" value="Genomic_DNA"/>
</dbReference>
<sequence>CQGISVSNLHVEPCGTDIHASSLQHENSSLLLTEDRMNVEKAELYNKSKQSDLARSQRNRWAESKESCNNRQIPSAEKKVDLNAESFCGRKKWNNQKSLCPENSRATQDVPWITLNSSIQKVNEWFSKTGEMLTSDGASDRRLRSPAEAAVEENGCSSSSKETDSVAIHPHSALMDKSKRDCKPVEKNIKDKIFGKTYQRKGSFPQLNHVTEIINTFTIEPQITQEHSFTNKLKRKRRTTCLHPEDFIKKADLTVIQKTPENRNQEADQIKPNGQAMGINSTGQENETKGNSLQKEKNVTPITSLGKESVFTTIAKPVSSSISNLELELNVHNSEAPKKNRLRRKSSTKCVLALELVSGNPSPPSCTEFQIDSCSSSEETKKNNSNLMPVKDIQKPQLIENTDPGPDTKENNEPNEQIRKRRASDAFPEEKCTNIPGLLTSCPSSNKPQGPVTPSPQRKEVEKLETSQMSGSTKDLKDLVLGGEQGLSTERSEESTSVSLVADTEYDTQNSVSLLEANTVRYAKTGSSQCLTQFVASETPKDLAHGSNNAGSSTECVKHQLRHELSHIQETVEIEEGELDTQYLQKTFQVSNRQTFTLFSKPGDPQKECIAACPSSVSLREVSPKVSSTGEHEEVIRGQEESEIKRVQVTSATVGFPLLHQEGTPGSERMCAGVSRLCSSSQYGRNPSSAGDLGIPQNSHLKQSVSPITSFVKTDQRKTLSEGQFEKHTLSTERTMGNGSADQSTMYTVSQNNRKNACQEANLGSINEVYSSGETVQGQQGRKRGTKLNTVLSLGLMKPEVCQQGFPVSDYKYLEMKKQEDEAVDADFSSCLFSDKLKQPMGSGNIFQVCSETPDDLLDDVEIQENTSFGEDDIMEKSAVFNGSVQRREFSRSPSPLTHASLAHSLHRRSRKLKSSKESECDEDEDLPSFQHFLGRVSNIPEHTRQSDVIQCLSEKAEETQVPWKRSIGDSDEVILIEASQEHHLSEDAKCSGSMFSSQHSAADAGSQGPLFSLPSKQVSHQSEKEEVFLSDK</sequence>
<dbReference type="GO" id="GO:0000724">
    <property type="term" value="P:double-strand break repair via homologous recombination"/>
    <property type="evidence" value="ECO:0007669"/>
    <property type="project" value="TreeGrafter"/>
</dbReference>
<dbReference type="InterPro" id="IPR025994">
    <property type="entry name" value="BRCA1_serine_dom"/>
</dbReference>